<name>A0ABP2J4G8_9STRE</name>
<gene>
    <name evidence="5" type="ORF">SIN_1920</name>
</gene>
<dbReference type="GO" id="GO:0004673">
    <property type="term" value="F:protein histidine kinase activity"/>
    <property type="evidence" value="ECO:0007669"/>
    <property type="project" value="UniProtKB-EC"/>
</dbReference>
<dbReference type="SMART" id="SM00388">
    <property type="entry name" value="HisKA"/>
    <property type="match status" value="1"/>
</dbReference>
<dbReference type="CDD" id="cd00082">
    <property type="entry name" value="HisKA"/>
    <property type="match status" value="1"/>
</dbReference>
<dbReference type="Pfam" id="PF00512">
    <property type="entry name" value="HisKA"/>
    <property type="match status" value="1"/>
</dbReference>
<dbReference type="Gene3D" id="1.10.287.130">
    <property type="match status" value="1"/>
</dbReference>
<dbReference type="InterPro" id="IPR036097">
    <property type="entry name" value="HisK_dim/P_sf"/>
</dbReference>
<keyword evidence="5" id="KW-0808">Transferase</keyword>
<dbReference type="EC" id="2.7.13.3" evidence="2"/>
<proteinExistence type="predicted"/>
<protein>
    <recommendedName>
        <fullName evidence="2">histidine kinase</fullName>
        <ecNumber evidence="2">2.7.13.3</ecNumber>
    </recommendedName>
</protein>
<feature type="domain" description="Signal transduction histidine kinase dimerisation/phosphoacceptor" evidence="4">
    <location>
        <begin position="8"/>
        <end position="71"/>
    </location>
</feature>
<evidence type="ECO:0000259" key="4">
    <source>
        <dbReference type="SMART" id="SM00388"/>
    </source>
</evidence>
<comment type="catalytic activity">
    <reaction evidence="1">
        <text>ATP + protein L-histidine = ADP + protein N-phospho-L-histidine.</text>
        <dbReference type="EC" id="2.7.13.3"/>
    </reaction>
</comment>
<comment type="caution">
    <text evidence="5">The sequence shown here is derived from an EMBL/GenBank/DDBJ whole genome shotgun (WGS) entry which is preliminary data.</text>
</comment>
<evidence type="ECO:0000256" key="1">
    <source>
        <dbReference type="ARBA" id="ARBA00000085"/>
    </source>
</evidence>
<accession>A0ABP2J4G8</accession>
<organism evidence="5">
    <name type="scientific">Streptococcus infantis SK1302</name>
    <dbReference type="NCBI Taxonomy" id="871237"/>
    <lineage>
        <taxon>Bacteria</taxon>
        <taxon>Bacillati</taxon>
        <taxon>Bacillota</taxon>
        <taxon>Bacilli</taxon>
        <taxon>Lactobacillales</taxon>
        <taxon>Streptococcaceae</taxon>
        <taxon>Streptococcus</taxon>
    </lineage>
</organism>
<dbReference type="EMBL" id="AEDY01000133">
    <property type="protein sequence ID" value="EFO53394.1"/>
    <property type="molecule type" value="Genomic_DNA"/>
</dbReference>
<dbReference type="InterPro" id="IPR003661">
    <property type="entry name" value="HisK_dim/P_dom"/>
</dbReference>
<evidence type="ECO:0000256" key="2">
    <source>
        <dbReference type="ARBA" id="ARBA00012438"/>
    </source>
</evidence>
<keyword evidence="3" id="KW-0418">Kinase</keyword>
<dbReference type="PRINTS" id="PR01780">
    <property type="entry name" value="LANTIREGPROT"/>
</dbReference>
<dbReference type="InterPro" id="IPR008358">
    <property type="entry name" value="Sig_transdc_His_kin/Pase_MprB"/>
</dbReference>
<reference evidence="5" key="1">
    <citation type="submission" date="2010-09" db="EMBL/GenBank/DDBJ databases">
        <authorList>
            <person name="Daugherty S.C."/>
            <person name="Kilian M."/>
            <person name="Tettelin H."/>
        </authorList>
    </citation>
    <scope>NUCLEOTIDE SEQUENCE [LARGE SCALE GENOMIC DNA]</scope>
    <source>
        <strain evidence="5">SK1302</strain>
    </source>
</reference>
<dbReference type="SUPFAM" id="SSF47384">
    <property type="entry name" value="Homodimeric domain of signal transducing histidine kinase"/>
    <property type="match status" value="1"/>
</dbReference>
<sequence>MKKNKKKELMFQVSSAAHDLRTPLTVIRGNAEFLQSTKQTPQVMECLKDLEQASIQLNEYFNHFIQYSKLL</sequence>
<evidence type="ECO:0000256" key="3">
    <source>
        <dbReference type="ARBA" id="ARBA00022777"/>
    </source>
</evidence>
<evidence type="ECO:0000313" key="5">
    <source>
        <dbReference type="EMBL" id="EFO53394.1"/>
    </source>
</evidence>